<dbReference type="NCBIfam" id="TIGR00658">
    <property type="entry name" value="orni_carb_tr"/>
    <property type="match status" value="1"/>
</dbReference>
<dbReference type="EMBL" id="CP015136">
    <property type="protein sequence ID" value="AMY07553.1"/>
    <property type="molecule type" value="Genomic_DNA"/>
</dbReference>
<organism evidence="9 10">
    <name type="scientific">Luteitalea pratensis</name>
    <dbReference type="NCBI Taxonomy" id="1855912"/>
    <lineage>
        <taxon>Bacteria</taxon>
        <taxon>Pseudomonadati</taxon>
        <taxon>Acidobacteriota</taxon>
        <taxon>Vicinamibacteria</taxon>
        <taxon>Vicinamibacterales</taxon>
        <taxon>Vicinamibacteraceae</taxon>
        <taxon>Luteitalea</taxon>
    </lineage>
</organism>
<dbReference type="PANTHER" id="PTHR45753:SF3">
    <property type="entry name" value="ORNITHINE TRANSCARBAMYLASE, MITOCHONDRIAL"/>
    <property type="match status" value="1"/>
</dbReference>
<evidence type="ECO:0000256" key="6">
    <source>
        <dbReference type="RuleBase" id="RU003634"/>
    </source>
</evidence>
<dbReference type="GO" id="GO:0016597">
    <property type="term" value="F:amino acid binding"/>
    <property type="evidence" value="ECO:0007669"/>
    <property type="project" value="InterPro"/>
</dbReference>
<keyword evidence="10" id="KW-1185">Reference proteome</keyword>
<dbReference type="OrthoDB" id="9802587at2"/>
<evidence type="ECO:0000256" key="5">
    <source>
        <dbReference type="NCBIfam" id="TIGR00658"/>
    </source>
</evidence>
<accession>A0A143PH29</accession>
<name>A0A143PH29_LUTPR</name>
<dbReference type="PRINTS" id="PR00102">
    <property type="entry name" value="OTCASE"/>
</dbReference>
<evidence type="ECO:0000313" key="9">
    <source>
        <dbReference type="EMBL" id="AMY07553.1"/>
    </source>
</evidence>
<dbReference type="InterPro" id="IPR036901">
    <property type="entry name" value="Asp/Orn_carbamoylTrfase_sf"/>
</dbReference>
<dbReference type="PRINTS" id="PR00100">
    <property type="entry name" value="AOTCASE"/>
</dbReference>
<evidence type="ECO:0000256" key="4">
    <source>
        <dbReference type="ARBA" id="ARBA00048772"/>
    </source>
</evidence>
<comment type="similarity">
    <text evidence="1">Belongs to the aspartate/ornithine carbamoyltransferase superfamily. OTCase family.</text>
</comment>
<reference evidence="9 10" key="1">
    <citation type="journal article" date="2016" name="Genome Announc.">
        <title>First Complete Genome Sequence of a Subdivision 6 Acidobacterium Strain.</title>
        <authorList>
            <person name="Huang S."/>
            <person name="Vieira S."/>
            <person name="Bunk B."/>
            <person name="Riedel T."/>
            <person name="Sproer C."/>
            <person name="Overmann J."/>
        </authorList>
    </citation>
    <scope>NUCLEOTIDE SEQUENCE [LARGE SCALE GENOMIC DNA]</scope>
    <source>
        <strain evidence="10">DSM 100886 HEG_-6_39</strain>
    </source>
</reference>
<dbReference type="PANTHER" id="PTHR45753">
    <property type="entry name" value="ORNITHINE CARBAMOYLTRANSFERASE, MITOCHONDRIAL"/>
    <property type="match status" value="1"/>
</dbReference>
<comment type="catalytic activity">
    <reaction evidence="4">
        <text>carbamoyl phosphate + L-ornithine = L-citrulline + phosphate + H(+)</text>
        <dbReference type="Rhea" id="RHEA:19513"/>
        <dbReference type="ChEBI" id="CHEBI:15378"/>
        <dbReference type="ChEBI" id="CHEBI:43474"/>
        <dbReference type="ChEBI" id="CHEBI:46911"/>
        <dbReference type="ChEBI" id="CHEBI:57743"/>
        <dbReference type="ChEBI" id="CHEBI:58228"/>
        <dbReference type="EC" id="2.1.3.3"/>
    </reaction>
</comment>
<evidence type="ECO:0000259" key="7">
    <source>
        <dbReference type="Pfam" id="PF00185"/>
    </source>
</evidence>
<proteinExistence type="inferred from homology"/>
<protein>
    <recommendedName>
        <fullName evidence="2 5">Ornithine carbamoyltransferase</fullName>
        <ecNumber evidence="2 5">2.1.3.3</ecNumber>
    </recommendedName>
</protein>
<dbReference type="EC" id="2.1.3.3" evidence="2 5"/>
<dbReference type="InterPro" id="IPR006130">
    <property type="entry name" value="Asp/Orn_carbamoylTrfase"/>
</dbReference>
<dbReference type="Proteomes" id="UP000076079">
    <property type="component" value="Chromosome"/>
</dbReference>
<dbReference type="KEGG" id="abac:LuPra_00726"/>
<evidence type="ECO:0000256" key="2">
    <source>
        <dbReference type="ARBA" id="ARBA00013007"/>
    </source>
</evidence>
<dbReference type="SUPFAM" id="SSF53671">
    <property type="entry name" value="Aspartate/ornithine carbamoyltransferase"/>
    <property type="match status" value="1"/>
</dbReference>
<feature type="domain" description="Aspartate/ornithine carbamoyltransferase Asp/Orn-binding" evidence="7">
    <location>
        <begin position="170"/>
        <end position="322"/>
    </location>
</feature>
<reference evidence="10" key="2">
    <citation type="submission" date="2016-04" db="EMBL/GenBank/DDBJ databases">
        <title>First Complete Genome Sequence of a Subdivision 6 Acidobacterium.</title>
        <authorList>
            <person name="Huang S."/>
            <person name="Vieira S."/>
            <person name="Bunk B."/>
            <person name="Riedel T."/>
            <person name="Sproeer C."/>
            <person name="Overmann J."/>
        </authorList>
    </citation>
    <scope>NUCLEOTIDE SEQUENCE [LARGE SCALE GENOMIC DNA]</scope>
    <source>
        <strain evidence="10">DSM 100886 HEG_-6_39</strain>
    </source>
</reference>
<dbReference type="Gene3D" id="3.40.50.1370">
    <property type="entry name" value="Aspartate/ornithine carbamoyltransferase"/>
    <property type="match status" value="2"/>
</dbReference>
<sequence>MPTRVTRTTPKPAASRSLRTQHFVSLCDLSPGELASLLQAALVLKKERARGVRSYGATALKGQHVALLFEKPSLRTRCTFEIAVRELGGDVIAPPQDVAMGEREPIADVARNLERWVSGVVIRTFAQDRLVEFATAAPRLHVVNALTDEEHPCQALADLLTLHEQFGDLKGHTVAFVGDGNNVATSLTQGALMLGMHVRLATPAGYEFVPEMESQLRDLARHGATLEVSRDARAAVNGVSAVYTDAWTSMGQEAEAQQRRKVFAPFQVNEALMHAAGDAVFMHCLPAHRGEEATDEVMDGPASIIYDQAENRLHAQKALLMLLMGRSQ</sequence>
<dbReference type="InterPro" id="IPR006131">
    <property type="entry name" value="Asp_carbamoyltransf_Asp/Orn-bd"/>
</dbReference>
<dbReference type="Pfam" id="PF02729">
    <property type="entry name" value="OTCace_N"/>
    <property type="match status" value="1"/>
</dbReference>
<feature type="domain" description="Aspartate/ornithine carbamoyltransferase carbamoyl-P binding" evidence="8">
    <location>
        <begin position="21"/>
        <end position="164"/>
    </location>
</feature>
<evidence type="ECO:0000259" key="8">
    <source>
        <dbReference type="Pfam" id="PF02729"/>
    </source>
</evidence>
<dbReference type="GO" id="GO:0004585">
    <property type="term" value="F:ornithine carbamoyltransferase activity"/>
    <property type="evidence" value="ECO:0007669"/>
    <property type="project" value="UniProtKB-UniRule"/>
</dbReference>
<dbReference type="InterPro" id="IPR002292">
    <property type="entry name" value="Orn/put_carbamltrans"/>
</dbReference>
<gene>
    <name evidence="9" type="primary">argF</name>
    <name evidence="9" type="ORF">LuPra_00726</name>
</gene>
<dbReference type="InterPro" id="IPR006132">
    <property type="entry name" value="Asp/Orn_carbamoyltranf_P-bd"/>
</dbReference>
<dbReference type="RefSeq" id="WP_110169494.1">
    <property type="nucleotide sequence ID" value="NZ_CP015136.1"/>
</dbReference>
<evidence type="ECO:0000256" key="3">
    <source>
        <dbReference type="ARBA" id="ARBA00022679"/>
    </source>
</evidence>
<dbReference type="GO" id="GO:0019240">
    <property type="term" value="P:citrulline biosynthetic process"/>
    <property type="evidence" value="ECO:0007669"/>
    <property type="project" value="TreeGrafter"/>
</dbReference>
<dbReference type="PATRIC" id="fig|1813736.3.peg.761"/>
<dbReference type="AlphaFoldDB" id="A0A143PH29"/>
<dbReference type="FunFam" id="3.40.50.1370:FF:000008">
    <property type="entry name" value="Ornithine carbamoyltransferase"/>
    <property type="match status" value="1"/>
</dbReference>
<keyword evidence="3 6" id="KW-0808">Transferase</keyword>
<dbReference type="Pfam" id="PF00185">
    <property type="entry name" value="OTCace"/>
    <property type="match status" value="1"/>
</dbReference>
<dbReference type="NCBIfam" id="NF001986">
    <property type="entry name" value="PRK00779.1"/>
    <property type="match status" value="1"/>
</dbReference>
<evidence type="ECO:0000313" key="10">
    <source>
        <dbReference type="Proteomes" id="UP000076079"/>
    </source>
</evidence>
<dbReference type="STRING" id="1855912.LuPra_00726"/>
<evidence type="ECO:0000256" key="1">
    <source>
        <dbReference type="ARBA" id="ARBA00007805"/>
    </source>
</evidence>
<dbReference type="GO" id="GO:0042450">
    <property type="term" value="P:L-arginine biosynthetic process via ornithine"/>
    <property type="evidence" value="ECO:0007669"/>
    <property type="project" value="UniProtKB-UniRule"/>
</dbReference>